<feature type="domain" description="Peptidase C3" evidence="12">
    <location>
        <begin position="954"/>
        <end position="1160"/>
    </location>
</feature>
<evidence type="ECO:0000313" key="13">
    <source>
        <dbReference type="EMBL" id="UBJ25980.1"/>
    </source>
</evidence>
<keyword evidence="3" id="KW-0808">Transferase</keyword>
<dbReference type="GO" id="GO:0039694">
    <property type="term" value="P:viral RNA genome replication"/>
    <property type="evidence" value="ECO:0007669"/>
    <property type="project" value="InterPro"/>
</dbReference>
<dbReference type="InterPro" id="IPR009003">
    <property type="entry name" value="Peptidase_S1_PA"/>
</dbReference>
<dbReference type="InterPro" id="IPR014759">
    <property type="entry name" value="Helicase_SF3_ssRNA_vir"/>
</dbReference>
<dbReference type="PROSITE" id="PS50507">
    <property type="entry name" value="RDRP_SSRNA_POS"/>
    <property type="match status" value="1"/>
</dbReference>
<evidence type="ECO:0000259" key="10">
    <source>
        <dbReference type="PROSITE" id="PS50507"/>
    </source>
</evidence>
<dbReference type="SUPFAM" id="SSF52540">
    <property type="entry name" value="P-loop containing nucleoside triphosphate hydrolases"/>
    <property type="match status" value="1"/>
</dbReference>
<dbReference type="Pfam" id="PF00910">
    <property type="entry name" value="RNA_helicase"/>
    <property type="match status" value="1"/>
</dbReference>
<keyword evidence="6" id="KW-0378">Hydrolase</keyword>
<protein>
    <submittedName>
        <fullName evidence="13">Nonstructural polyprotein</fullName>
    </submittedName>
</protein>
<dbReference type="Pfam" id="PF00680">
    <property type="entry name" value="RdRP_1"/>
    <property type="match status" value="1"/>
</dbReference>
<dbReference type="GO" id="GO:0003723">
    <property type="term" value="F:RNA binding"/>
    <property type="evidence" value="ECO:0007669"/>
    <property type="project" value="InterPro"/>
</dbReference>
<dbReference type="InterPro" id="IPR004004">
    <property type="entry name" value="Helic/Pol/Pept_Calicivir-typ"/>
</dbReference>
<reference evidence="13" key="1">
    <citation type="submission" date="2021-07" db="EMBL/GenBank/DDBJ databases">
        <title>Communication and adaptive evolution of viruses within giant pandas and their associated organisms in a local ecological environment.</title>
        <authorList>
            <person name="Zhao M."/>
            <person name="Liu S."/>
            <person name="Zhang W."/>
        </authorList>
    </citation>
    <scope>NUCLEOTIDE SEQUENCE</scope>
    <source>
        <strain evidence="13">Mointe135PicorV01-8</strain>
    </source>
</reference>
<keyword evidence="7" id="KW-0788">Thiol protease</keyword>
<evidence type="ECO:0000256" key="2">
    <source>
        <dbReference type="ARBA" id="ARBA00022670"/>
    </source>
</evidence>
<keyword evidence="8" id="KW-0067">ATP-binding</keyword>
<dbReference type="GO" id="GO:0004197">
    <property type="term" value="F:cysteine-type endopeptidase activity"/>
    <property type="evidence" value="ECO:0007669"/>
    <property type="project" value="InterPro"/>
</dbReference>
<dbReference type="SUPFAM" id="SSF50494">
    <property type="entry name" value="Trypsin-like serine proteases"/>
    <property type="match status" value="1"/>
</dbReference>
<evidence type="ECO:0000256" key="6">
    <source>
        <dbReference type="ARBA" id="ARBA00022801"/>
    </source>
</evidence>
<keyword evidence="5" id="KW-0547">Nucleotide-binding</keyword>
<evidence type="ECO:0000259" key="11">
    <source>
        <dbReference type="PROSITE" id="PS51218"/>
    </source>
</evidence>
<feature type="domain" description="SF3 helicase" evidence="11">
    <location>
        <begin position="556"/>
        <end position="739"/>
    </location>
</feature>
<dbReference type="InterPro" id="IPR000605">
    <property type="entry name" value="Helicase_SF3_ssDNA/RNA_vir"/>
</dbReference>
<keyword evidence="4" id="KW-0548">Nucleotidyltransferase</keyword>
<dbReference type="GO" id="GO:0006508">
    <property type="term" value="P:proteolysis"/>
    <property type="evidence" value="ECO:0007669"/>
    <property type="project" value="UniProtKB-KW"/>
</dbReference>
<dbReference type="GO" id="GO:0003724">
    <property type="term" value="F:RNA helicase activity"/>
    <property type="evidence" value="ECO:0007669"/>
    <property type="project" value="InterPro"/>
</dbReference>
<dbReference type="GO" id="GO:0003968">
    <property type="term" value="F:RNA-directed RNA polymerase activity"/>
    <property type="evidence" value="ECO:0007669"/>
    <property type="project" value="UniProtKB-KW"/>
</dbReference>
<dbReference type="InterPro" id="IPR027417">
    <property type="entry name" value="P-loop_NTPase"/>
</dbReference>
<evidence type="ECO:0000256" key="8">
    <source>
        <dbReference type="ARBA" id="ARBA00022840"/>
    </source>
</evidence>
<dbReference type="Gene3D" id="1.20.960.20">
    <property type="match status" value="1"/>
</dbReference>
<evidence type="ECO:0000259" key="12">
    <source>
        <dbReference type="PROSITE" id="PS51874"/>
    </source>
</evidence>
<dbReference type="GO" id="GO:0005524">
    <property type="term" value="F:ATP binding"/>
    <property type="evidence" value="ECO:0007669"/>
    <property type="project" value="UniProtKB-KW"/>
</dbReference>
<evidence type="ECO:0000256" key="1">
    <source>
        <dbReference type="ARBA" id="ARBA00022484"/>
    </source>
</evidence>
<dbReference type="Gene3D" id="3.30.70.270">
    <property type="match status" value="1"/>
</dbReference>
<dbReference type="PROSITE" id="PS51874">
    <property type="entry name" value="PCV_3C_PRO"/>
    <property type="match status" value="1"/>
</dbReference>
<evidence type="ECO:0000256" key="3">
    <source>
        <dbReference type="ARBA" id="ARBA00022679"/>
    </source>
</evidence>
<dbReference type="CDD" id="cd23194">
    <property type="entry name" value="Dicistroviridae_RdRp"/>
    <property type="match status" value="1"/>
</dbReference>
<evidence type="ECO:0000256" key="7">
    <source>
        <dbReference type="ARBA" id="ARBA00022807"/>
    </source>
</evidence>
<keyword evidence="1" id="KW-0696">RNA-directed RNA polymerase</keyword>
<dbReference type="InterPro" id="IPR044067">
    <property type="entry name" value="PCV_3C_PRO"/>
</dbReference>
<organism evidence="13">
    <name type="scientific">Rodent dicistro-like virus</name>
    <dbReference type="NCBI Taxonomy" id="2864002"/>
    <lineage>
        <taxon>Viruses</taxon>
        <taxon>Riboviria</taxon>
        <taxon>Orthornavirae</taxon>
        <taxon>Pisuviricota</taxon>
        <taxon>Pisoniviricetes</taxon>
        <taxon>Picornavirales</taxon>
        <taxon>Dicistroviridae</taxon>
    </lineage>
</organism>
<accession>A0A8K1HI10</accession>
<dbReference type="PRINTS" id="PR00918">
    <property type="entry name" value="CALICVIRUSNS"/>
</dbReference>
<dbReference type="SUPFAM" id="SSF56672">
    <property type="entry name" value="DNA/RNA polymerases"/>
    <property type="match status" value="1"/>
</dbReference>
<sequence>MHPCNSTKPNPPQNKKLYRANKHFDDSEELGHVFVASAKMQVTYASLSAQTAPAPEYYVPVPQVAPSKSFGLKKPRRPYVYDKIFTPLSEFVTIGRVTKQKRLLLPRIHLDCRPSGQTLYTPEELADMVGGESLAVEIANAADTAQFDDDIEYVAPYMGALFHTAYESVDPDFPELIPHARLYFSMFQTDREIDIEAFITLAAVSWDNILEFPPDDIARLEAFRSLIRPGPSFDRATWDRWFLFRLNIAAQADLPAQPRLQLQSPPDFLSGISHNESNCDSGAANPTLWTWIIEAVEGLIVTLRGAPTDVVSAAVKGIFNIVLDWVLKAVEMTGSVFFASTYAPIKAALGVLAWLTLHIVFVYLGVDKWLGWPLACIVGTLYCAAYIDNICNIFELIRAEPSFPNPRAIRLDAGLDATCLNAIAAVFAATIATLCIPDIKCIDTFLMRADRLPKAITGIGRLSEHLSALTEFVKNQIITCFGGVASFDKAIPEDVDRVIHEIMELAKTENVTAIPTDEPTRLHIGRAFQTFYRLRTAYHGNRTVTTLLDKYAGVIGSLNSRASSFAPGRNDTRPKPVVTFLRGKSGVGKSELLYFVAASVLSKMNVINDGMSDDEINKLIGKCMYSRMVEQEYWDGANEQLICLYDDFGQQKDSAGNPNLEWMELIRVANRYPYPLHMARIEQKDSSYFSAKHMFATTNLTILAPESLVEREAVLSRIDFGFEVRVKRQYQIDPDSTDEMLHRIDRNKVDGFTTDIYTFVRWDPSTGGVGEDEISYKDMIKLIVAKQLQYDSQHDQSKRALVSHARAELQGATLSVPVTAINPVTYVRGWNDLNQLSRITGVGRFSLCYLAAMNEAMHYYNNVKREFDRLISPRRQDLKALFKWLGLIVAASGMAFCYLSYRRSRNVAQTESGRDLRTALPRRQLEHPPARAPAAVPESGRDARPLINRAVLEGVFSSQAEETAQSIKRNYWMIERVFVVLGIKGRYFLTNRHVWDQVPQKFDFRSCVSTAAYEIDKSEVKVFNHPRDETCDIIIIQMPDHVRMVRTILHHFVDACDFNDFIGARIMHIVPGSMEDGAIFASWRQMFGRVSRYGMIEADDESGNTYKVTVLETDMSSRPGDCAGIYILDDNRFNCKVAAMHFAGWIEGGTMGFPLIRSDFDFLDGPQIAFNAPEYEGHFPLDSVIVEGYAPKAPSASKTKLVKTPIFGEVQETTVAPAQLAPILKPGGPGLKSLSKISGTVMHISDAEIAKAVHDYKERLYENTTPEPVHRTLTFDEAAKGIPDHPYIRPIQRSRSAGYPWTLISRNGKRKWFGTDEWTLGAEAEPIREAVEHKRNQMLKQIWEPSLYTDTLKDETRPIEKVLAGKTRTIAAAPVDLIILIRMYFLSFFSFVMRNRIYNEVAVGIMCQSPEWDKLARRMLYRGGNRIIAGDFTNFDGTLHPKILRAVLTLVQDYYRDHCAVRGLLFEDICHSWHITDSCVNSWFKSQPSGNPGTAIFNSIYNSLAVRIAAARINPNVQFNNVATMVSYGDDNLIAVSAGNEWLNQQSLTKAFSTFGMTYTSETKGTIDSIYRDLEDVSFLKRGFRYDYGQCMWMAPLERNSINERLNWHLKNKNEWQVLQLNAEAALLEWSLHHDGTFSHWSDIIINVFRKHGKHINAQQLSHYRSLVRDGTAAQSLPQLTYA</sequence>
<evidence type="ECO:0000256" key="4">
    <source>
        <dbReference type="ARBA" id="ARBA00022695"/>
    </source>
</evidence>
<dbReference type="EMBL" id="MZ556257">
    <property type="protein sequence ID" value="UBJ25980.1"/>
    <property type="molecule type" value="Genomic_RNA"/>
</dbReference>
<dbReference type="InterPro" id="IPR043128">
    <property type="entry name" value="Rev_trsase/Diguanyl_cyclase"/>
</dbReference>
<dbReference type="InterPro" id="IPR007094">
    <property type="entry name" value="RNA-dir_pol_PSvirus"/>
</dbReference>
<dbReference type="PROSITE" id="PS51218">
    <property type="entry name" value="SF3_HELICASE_2"/>
    <property type="match status" value="1"/>
</dbReference>
<evidence type="ECO:0000256" key="9">
    <source>
        <dbReference type="ARBA" id="ARBA00022953"/>
    </source>
</evidence>
<dbReference type="InterPro" id="IPR001205">
    <property type="entry name" value="RNA-dir_pol_C"/>
</dbReference>
<keyword evidence="2" id="KW-0645">Protease</keyword>
<name>A0A8K1HI10_9VIRU</name>
<evidence type="ECO:0000256" key="5">
    <source>
        <dbReference type="ARBA" id="ARBA00022741"/>
    </source>
</evidence>
<dbReference type="InterPro" id="IPR043502">
    <property type="entry name" value="DNA/RNA_pol_sf"/>
</dbReference>
<keyword evidence="9" id="KW-0693">Viral RNA replication</keyword>
<dbReference type="GO" id="GO:0006351">
    <property type="term" value="P:DNA-templated transcription"/>
    <property type="evidence" value="ECO:0007669"/>
    <property type="project" value="InterPro"/>
</dbReference>
<feature type="domain" description="RdRp catalytic" evidence="10">
    <location>
        <begin position="1425"/>
        <end position="1544"/>
    </location>
</feature>
<proteinExistence type="predicted"/>